<evidence type="ECO:0000259" key="8">
    <source>
        <dbReference type="Pfam" id="PF04239"/>
    </source>
</evidence>
<comment type="similarity">
    <text evidence="2">Belongs to the UPF0702 family.</text>
</comment>
<proteinExistence type="inferred from homology"/>
<dbReference type="OrthoDB" id="9793799at2"/>
<dbReference type="GO" id="GO:0005886">
    <property type="term" value="C:plasma membrane"/>
    <property type="evidence" value="ECO:0007669"/>
    <property type="project" value="UniProtKB-SubCell"/>
</dbReference>
<reference evidence="9 10" key="1">
    <citation type="submission" date="2018-06" db="EMBL/GenBank/DDBJ databases">
        <title>Mucibacter soli gen. nov., sp. nov., a new member of the family Chitinophagaceae producing mucin.</title>
        <authorList>
            <person name="Kim M.-K."/>
            <person name="Park S."/>
            <person name="Kim T.-S."/>
            <person name="Joung Y."/>
            <person name="Han J.-H."/>
            <person name="Kim S.B."/>
        </authorList>
    </citation>
    <scope>NUCLEOTIDE SEQUENCE [LARGE SCALE GENOMIC DNA]</scope>
    <source>
        <strain evidence="9 10">R1-15</strain>
    </source>
</reference>
<protein>
    <recommendedName>
        <fullName evidence="8">YetF C-terminal domain-containing protein</fullName>
    </recommendedName>
</protein>
<evidence type="ECO:0000256" key="5">
    <source>
        <dbReference type="ARBA" id="ARBA00022989"/>
    </source>
</evidence>
<dbReference type="EMBL" id="QKTW01000025">
    <property type="protein sequence ID" value="PZF71276.1"/>
    <property type="molecule type" value="Genomic_DNA"/>
</dbReference>
<comment type="subcellular location">
    <subcellularLocation>
        <location evidence="1">Cell membrane</location>
        <topology evidence="1">Multi-pass membrane protein</topology>
    </subcellularLocation>
</comment>
<keyword evidence="6 7" id="KW-0472">Membrane</keyword>
<gene>
    <name evidence="9" type="ORF">DN068_18430</name>
</gene>
<evidence type="ECO:0000256" key="3">
    <source>
        <dbReference type="ARBA" id="ARBA00022475"/>
    </source>
</evidence>
<evidence type="ECO:0000313" key="9">
    <source>
        <dbReference type="EMBL" id="PZF71276.1"/>
    </source>
</evidence>
<comment type="caution">
    <text evidence="9">The sequence shown here is derived from an EMBL/GenBank/DDBJ whole genome shotgun (WGS) entry which is preliminary data.</text>
</comment>
<dbReference type="Gene3D" id="3.30.240.20">
    <property type="entry name" value="bsu07140 like domains"/>
    <property type="match status" value="1"/>
</dbReference>
<dbReference type="PANTHER" id="PTHR34582">
    <property type="entry name" value="UPF0702 TRANSMEMBRANE PROTEIN YCAP"/>
    <property type="match status" value="1"/>
</dbReference>
<evidence type="ECO:0000256" key="7">
    <source>
        <dbReference type="SAM" id="Phobius"/>
    </source>
</evidence>
<feature type="transmembrane region" description="Helical" evidence="7">
    <location>
        <begin position="94"/>
        <end position="116"/>
    </location>
</feature>
<sequence length="188" mass="21271">MNRMHATRVHPYFIDRFNIQNTLAMHLLNDIFGTGKELTTLQMCSRGIIVFIVSWLLIRLSGRRSFGLGTPLDNIIVILLGTLLGRAVVGASPFIPIIAVSTLIVLLHRLAAMLMVRSEKFARLFEGRKIVLFQSGRFQKENMDKGLVCKEDVMQGVRKSALTNDLNDIDKVYMERNGEISPIKKQKD</sequence>
<keyword evidence="5 7" id="KW-1133">Transmembrane helix</keyword>
<accession>A0A2W2BC78</accession>
<feature type="domain" description="YetF C-terminal" evidence="8">
    <location>
        <begin position="117"/>
        <end position="187"/>
    </location>
</feature>
<dbReference type="PANTHER" id="PTHR34582:SF6">
    <property type="entry name" value="UPF0702 TRANSMEMBRANE PROTEIN YCAP"/>
    <property type="match status" value="1"/>
</dbReference>
<evidence type="ECO:0000256" key="6">
    <source>
        <dbReference type="ARBA" id="ARBA00023136"/>
    </source>
</evidence>
<dbReference type="InterPro" id="IPR007353">
    <property type="entry name" value="DUF421"/>
</dbReference>
<name>A0A2W2BC78_9BACT</name>
<evidence type="ECO:0000256" key="2">
    <source>
        <dbReference type="ARBA" id="ARBA00006448"/>
    </source>
</evidence>
<keyword evidence="3" id="KW-1003">Cell membrane</keyword>
<feature type="transmembrane region" description="Helical" evidence="7">
    <location>
        <begin position="38"/>
        <end position="58"/>
    </location>
</feature>
<evidence type="ECO:0000256" key="1">
    <source>
        <dbReference type="ARBA" id="ARBA00004651"/>
    </source>
</evidence>
<evidence type="ECO:0000313" key="10">
    <source>
        <dbReference type="Proteomes" id="UP000248745"/>
    </source>
</evidence>
<dbReference type="InterPro" id="IPR023090">
    <property type="entry name" value="UPF0702_alpha/beta_dom_sf"/>
</dbReference>
<dbReference type="RefSeq" id="WP_111000421.1">
    <property type="nucleotide sequence ID" value="NZ_QKTW01000025.1"/>
</dbReference>
<evidence type="ECO:0000256" key="4">
    <source>
        <dbReference type="ARBA" id="ARBA00022692"/>
    </source>
</evidence>
<dbReference type="AlphaFoldDB" id="A0A2W2BC78"/>
<dbReference type="Proteomes" id="UP000248745">
    <property type="component" value="Unassembled WGS sequence"/>
</dbReference>
<keyword evidence="10" id="KW-1185">Reference proteome</keyword>
<organism evidence="9 10">
    <name type="scientific">Taibaiella soli</name>
    <dbReference type="NCBI Taxonomy" id="1649169"/>
    <lineage>
        <taxon>Bacteria</taxon>
        <taxon>Pseudomonadati</taxon>
        <taxon>Bacteroidota</taxon>
        <taxon>Chitinophagia</taxon>
        <taxon>Chitinophagales</taxon>
        <taxon>Chitinophagaceae</taxon>
        <taxon>Taibaiella</taxon>
    </lineage>
</organism>
<dbReference type="Pfam" id="PF04239">
    <property type="entry name" value="DUF421"/>
    <property type="match status" value="1"/>
</dbReference>
<keyword evidence="4 7" id="KW-0812">Transmembrane</keyword>